<dbReference type="Pfam" id="PF14760">
    <property type="entry name" value="Rnk_N"/>
    <property type="match status" value="1"/>
</dbReference>
<dbReference type="InterPro" id="IPR023459">
    <property type="entry name" value="Tscrpt_elong_fac_GreA/B_fam"/>
</dbReference>
<evidence type="ECO:0000259" key="1">
    <source>
        <dbReference type="Pfam" id="PF01272"/>
    </source>
</evidence>
<reference evidence="3 4" key="1">
    <citation type="submission" date="2023-03" db="EMBL/GenBank/DDBJ databases">
        <title>Fodinicurvata sp. CAU 1616 isolated from sea sendiment.</title>
        <authorList>
            <person name="Kim W."/>
        </authorList>
    </citation>
    <scope>NUCLEOTIDE SEQUENCE [LARGE SCALE GENOMIC DNA]</scope>
    <source>
        <strain evidence="3 4">CAU 1616</strain>
    </source>
</reference>
<sequence length="140" mass="15149">MSQLPVESAPESAPTVIIDAGQYERLESLAVGALEHSEDVAQRLLDELERAEVRPAESIPPSVITLGSEVTYRDETNGRTQTVQLVLPGEADISRRRISVLTPIGTALIGLSEGQCIDWETRDGSERQLTVVSVRPGNAD</sequence>
<dbReference type="Pfam" id="PF01272">
    <property type="entry name" value="GreA_GreB"/>
    <property type="match status" value="1"/>
</dbReference>
<protein>
    <submittedName>
        <fullName evidence="3">Nucleoside diphosphate kinase regulator</fullName>
    </submittedName>
</protein>
<name>A0ABT5YK29_9PROT</name>
<dbReference type="InterPro" id="IPR036953">
    <property type="entry name" value="GreA/GreB_C_sf"/>
</dbReference>
<comment type="caution">
    <text evidence="3">The sequence shown here is derived from an EMBL/GenBank/DDBJ whole genome shotgun (WGS) entry which is preliminary data.</text>
</comment>
<accession>A0ABT5YK29</accession>
<dbReference type="EMBL" id="JARHUD010000002">
    <property type="protein sequence ID" value="MDF2095301.1"/>
    <property type="molecule type" value="Genomic_DNA"/>
</dbReference>
<dbReference type="InterPro" id="IPR001437">
    <property type="entry name" value="Tscrpt_elong_fac_GreA/B_C"/>
</dbReference>
<evidence type="ECO:0000313" key="4">
    <source>
        <dbReference type="Proteomes" id="UP001215503"/>
    </source>
</evidence>
<keyword evidence="3" id="KW-0418">Kinase</keyword>
<organism evidence="3 4">
    <name type="scientific">Aquibaculum arenosum</name>
    <dbReference type="NCBI Taxonomy" id="3032591"/>
    <lineage>
        <taxon>Bacteria</taxon>
        <taxon>Pseudomonadati</taxon>
        <taxon>Pseudomonadota</taxon>
        <taxon>Alphaproteobacteria</taxon>
        <taxon>Rhodospirillales</taxon>
        <taxon>Rhodovibrionaceae</taxon>
        <taxon>Aquibaculum</taxon>
    </lineage>
</organism>
<dbReference type="InterPro" id="IPR029462">
    <property type="entry name" value="Rnk_N"/>
</dbReference>
<dbReference type="RefSeq" id="WP_275820585.1">
    <property type="nucleotide sequence ID" value="NZ_JARHUD010000002.1"/>
</dbReference>
<dbReference type="SUPFAM" id="SSF54534">
    <property type="entry name" value="FKBP-like"/>
    <property type="match status" value="1"/>
</dbReference>
<proteinExistence type="predicted"/>
<dbReference type="Gene3D" id="3.10.50.30">
    <property type="entry name" value="Transcription elongation factor, GreA/GreB, C-terminal domain"/>
    <property type="match status" value="1"/>
</dbReference>
<keyword evidence="4" id="KW-1185">Reference proteome</keyword>
<dbReference type="GO" id="GO:0016301">
    <property type="term" value="F:kinase activity"/>
    <property type="evidence" value="ECO:0007669"/>
    <property type="project" value="UniProtKB-KW"/>
</dbReference>
<dbReference type="NCBIfam" id="NF004396">
    <property type="entry name" value="PRK05753.1"/>
    <property type="match status" value="1"/>
</dbReference>
<keyword evidence="3" id="KW-0808">Transferase</keyword>
<evidence type="ECO:0000259" key="2">
    <source>
        <dbReference type="Pfam" id="PF14760"/>
    </source>
</evidence>
<gene>
    <name evidence="3" type="primary">rnk</name>
    <name evidence="3" type="ORF">P2G67_04860</name>
</gene>
<dbReference type="PANTHER" id="PTHR30437">
    <property type="entry name" value="TRANSCRIPTION ELONGATION FACTOR GREA"/>
    <property type="match status" value="1"/>
</dbReference>
<dbReference type="PANTHER" id="PTHR30437:SF5">
    <property type="entry name" value="REGULATOR OF NUCLEOSIDE DIPHOSPHATE KINASE"/>
    <property type="match status" value="1"/>
</dbReference>
<dbReference type="Proteomes" id="UP001215503">
    <property type="component" value="Unassembled WGS sequence"/>
</dbReference>
<feature type="domain" description="Regulator of nucleoside diphosphate kinase N-terminal" evidence="2">
    <location>
        <begin position="14"/>
        <end position="53"/>
    </location>
</feature>
<feature type="domain" description="Transcription elongation factor GreA/GreB C-terminal" evidence="1">
    <location>
        <begin position="61"/>
        <end position="135"/>
    </location>
</feature>
<evidence type="ECO:0000313" key="3">
    <source>
        <dbReference type="EMBL" id="MDF2095301.1"/>
    </source>
</evidence>